<accession>A0ABD3E7H9</accession>
<evidence type="ECO:0000256" key="2">
    <source>
        <dbReference type="ARBA" id="ARBA00023015"/>
    </source>
</evidence>
<dbReference type="Proteomes" id="UP001632038">
    <property type="component" value="Unassembled WGS sequence"/>
</dbReference>
<comment type="subcellular location">
    <subcellularLocation>
        <location evidence="1">Nucleus</location>
    </subcellularLocation>
</comment>
<feature type="region of interest" description="Disordered" evidence="6">
    <location>
        <begin position="1"/>
        <end position="24"/>
    </location>
</feature>
<dbReference type="CDD" id="cd10017">
    <property type="entry name" value="B3_DNA"/>
    <property type="match status" value="2"/>
</dbReference>
<dbReference type="PANTHER" id="PTHR31140:SF139">
    <property type="entry name" value="B3 DOMAIN-CONTAINING PROTEIN OS02G0455900-RELATED"/>
    <property type="match status" value="1"/>
</dbReference>
<keyword evidence="5" id="KW-0539">Nucleus</keyword>
<name>A0ABD3E7H9_9LAMI</name>
<reference evidence="9" key="1">
    <citation type="journal article" date="2024" name="IScience">
        <title>Strigolactones Initiate the Formation of Haustorium-like Structures in Castilleja.</title>
        <authorList>
            <person name="Buerger M."/>
            <person name="Peterson D."/>
            <person name="Chory J."/>
        </authorList>
    </citation>
    <scope>NUCLEOTIDE SEQUENCE [LARGE SCALE GENOMIC DNA]</scope>
</reference>
<dbReference type="InterPro" id="IPR015300">
    <property type="entry name" value="DNA-bd_pseudobarrel_sf"/>
</dbReference>
<keyword evidence="3" id="KW-0238">DNA-binding</keyword>
<evidence type="ECO:0000256" key="6">
    <source>
        <dbReference type="SAM" id="MobiDB-lite"/>
    </source>
</evidence>
<organism evidence="8 9">
    <name type="scientific">Castilleja foliolosa</name>
    <dbReference type="NCBI Taxonomy" id="1961234"/>
    <lineage>
        <taxon>Eukaryota</taxon>
        <taxon>Viridiplantae</taxon>
        <taxon>Streptophyta</taxon>
        <taxon>Embryophyta</taxon>
        <taxon>Tracheophyta</taxon>
        <taxon>Spermatophyta</taxon>
        <taxon>Magnoliopsida</taxon>
        <taxon>eudicotyledons</taxon>
        <taxon>Gunneridae</taxon>
        <taxon>Pentapetalae</taxon>
        <taxon>asterids</taxon>
        <taxon>lamiids</taxon>
        <taxon>Lamiales</taxon>
        <taxon>Orobanchaceae</taxon>
        <taxon>Pedicularideae</taxon>
        <taxon>Castillejinae</taxon>
        <taxon>Castilleja</taxon>
    </lineage>
</organism>
<dbReference type="AlphaFoldDB" id="A0ABD3E7H9"/>
<keyword evidence="2" id="KW-0805">Transcription regulation</keyword>
<keyword evidence="4" id="KW-0804">Transcription</keyword>
<dbReference type="InterPro" id="IPR044800">
    <property type="entry name" value="LEC2-like"/>
</dbReference>
<evidence type="ECO:0000256" key="3">
    <source>
        <dbReference type="ARBA" id="ARBA00023125"/>
    </source>
</evidence>
<evidence type="ECO:0000259" key="7">
    <source>
        <dbReference type="PROSITE" id="PS50863"/>
    </source>
</evidence>
<comment type="caution">
    <text evidence="8">The sequence shown here is derived from an EMBL/GenBank/DDBJ whole genome shotgun (WGS) entry which is preliminary data.</text>
</comment>
<evidence type="ECO:0000313" key="8">
    <source>
        <dbReference type="EMBL" id="KAL3650071.1"/>
    </source>
</evidence>
<dbReference type="SUPFAM" id="SSF101936">
    <property type="entry name" value="DNA-binding pseudobarrel domain"/>
    <property type="match status" value="2"/>
</dbReference>
<gene>
    <name evidence="8" type="ORF">CASFOL_006474</name>
</gene>
<feature type="domain" description="TF-B3" evidence="7">
    <location>
        <begin position="87"/>
        <end position="127"/>
    </location>
</feature>
<evidence type="ECO:0000256" key="5">
    <source>
        <dbReference type="ARBA" id="ARBA00023242"/>
    </source>
</evidence>
<evidence type="ECO:0000256" key="1">
    <source>
        <dbReference type="ARBA" id="ARBA00004123"/>
    </source>
</evidence>
<sequence>MSESREIHGSSKKNAPEENPSEKWPGPMNRLFTCKDYCFSRILTPSDVMPTNPELFIDACQGLLTKSYNMLFSHYVTWQFIRYSITGDWKTFVTDHNLKAGDEISFYRFVEKSDRNGYFYVLKFDKNPSGRKDSENVSDDANKRKKKILPGPGSSPIPIEFCCLSKIITPYEVFGENPELYLDTREAVDLTNRRDIVNFDLGTNPTDLFVFDKDDRQYTMKLSHCIGVGSDTVYALNFGWGTFLRIHGLKEGDRLLFYRFFHESVCEDDYYYALMSESNDDLPNDDPAVEKKRMLGHLNEKKGNILDLVEMCELLEKGKDGAN</sequence>
<evidence type="ECO:0000256" key="4">
    <source>
        <dbReference type="ARBA" id="ARBA00023163"/>
    </source>
</evidence>
<dbReference type="InterPro" id="IPR003340">
    <property type="entry name" value="B3_DNA-bd"/>
</dbReference>
<dbReference type="EMBL" id="JAVIJP010000007">
    <property type="protein sequence ID" value="KAL3650071.1"/>
    <property type="molecule type" value="Genomic_DNA"/>
</dbReference>
<proteinExistence type="predicted"/>
<dbReference type="GO" id="GO:0003677">
    <property type="term" value="F:DNA binding"/>
    <property type="evidence" value="ECO:0007669"/>
    <property type="project" value="UniProtKB-KW"/>
</dbReference>
<protein>
    <recommendedName>
        <fullName evidence="7">TF-B3 domain-containing protein</fullName>
    </recommendedName>
</protein>
<dbReference type="PANTHER" id="PTHR31140">
    <property type="entry name" value="B3 DOMAIN-CONTAINING TRANSCRIPTION FACTOR ABI3"/>
    <property type="match status" value="1"/>
</dbReference>
<dbReference type="PROSITE" id="PS50863">
    <property type="entry name" value="B3"/>
    <property type="match status" value="1"/>
</dbReference>
<evidence type="ECO:0000313" key="9">
    <source>
        <dbReference type="Proteomes" id="UP001632038"/>
    </source>
</evidence>
<dbReference type="Gene3D" id="2.40.330.10">
    <property type="entry name" value="DNA-binding pseudobarrel domain"/>
    <property type="match status" value="2"/>
</dbReference>
<dbReference type="GO" id="GO:0005634">
    <property type="term" value="C:nucleus"/>
    <property type="evidence" value="ECO:0007669"/>
    <property type="project" value="UniProtKB-SubCell"/>
</dbReference>
<keyword evidence="9" id="KW-1185">Reference proteome</keyword>